<keyword evidence="1" id="KW-0812">Transmembrane</keyword>
<evidence type="ECO:0000256" key="1">
    <source>
        <dbReference type="SAM" id="Phobius"/>
    </source>
</evidence>
<keyword evidence="1" id="KW-1133">Transmembrane helix</keyword>
<dbReference type="EMBL" id="VSSQ01045425">
    <property type="protein sequence ID" value="MPM99325.1"/>
    <property type="molecule type" value="Genomic_DNA"/>
</dbReference>
<dbReference type="Gene3D" id="2.60.98.40">
    <property type="match status" value="1"/>
</dbReference>
<dbReference type="AlphaFoldDB" id="A0A645ECV8"/>
<feature type="domain" description="S-layer family duplication" evidence="2">
    <location>
        <begin position="1"/>
        <end position="83"/>
    </location>
</feature>
<name>A0A645ECV8_9ZZZZ</name>
<dbReference type="InterPro" id="IPR006457">
    <property type="entry name" value="S_layer-rel_Mac"/>
</dbReference>
<gene>
    <name evidence="3" type="ORF">SDC9_146516</name>
</gene>
<organism evidence="3">
    <name type="scientific">bioreactor metagenome</name>
    <dbReference type="NCBI Taxonomy" id="1076179"/>
    <lineage>
        <taxon>unclassified sequences</taxon>
        <taxon>metagenomes</taxon>
        <taxon>ecological metagenomes</taxon>
    </lineage>
</organism>
<evidence type="ECO:0000313" key="3">
    <source>
        <dbReference type="EMBL" id="MPM99325.1"/>
    </source>
</evidence>
<keyword evidence="1" id="KW-0472">Membrane</keyword>
<sequence>MRSGNYYTLLQDYQIHVKGASSEGNRVWIELKRGDTSLEDAIIGKGETFTYSNNSTEILNLTVETIYGGADGVLVKFSPVYQYLDPKLPKPQSEIASPENSSGNNSSISPLIENQAEGFDMPVLLLSVGAVFLMTGIFAGIYRKNESYKKK</sequence>
<protein>
    <recommendedName>
        <fullName evidence="2">S-layer family duplication domain-containing protein</fullName>
    </recommendedName>
</protein>
<reference evidence="3" key="1">
    <citation type="submission" date="2019-08" db="EMBL/GenBank/DDBJ databases">
        <authorList>
            <person name="Kucharzyk K."/>
            <person name="Murdoch R.W."/>
            <person name="Higgins S."/>
            <person name="Loffler F."/>
        </authorList>
    </citation>
    <scope>NUCLEOTIDE SEQUENCE</scope>
</reference>
<dbReference type="Pfam" id="PF07752">
    <property type="entry name" value="S-layer"/>
    <property type="match status" value="1"/>
</dbReference>
<evidence type="ECO:0000259" key="2">
    <source>
        <dbReference type="Pfam" id="PF07752"/>
    </source>
</evidence>
<feature type="transmembrane region" description="Helical" evidence="1">
    <location>
        <begin position="123"/>
        <end position="142"/>
    </location>
</feature>
<proteinExistence type="predicted"/>
<accession>A0A645ECV8</accession>
<comment type="caution">
    <text evidence="3">The sequence shown here is derived from an EMBL/GenBank/DDBJ whole genome shotgun (WGS) entry which is preliminary data.</text>
</comment>